<dbReference type="Proteomes" id="UP001212326">
    <property type="component" value="Chromosome"/>
</dbReference>
<dbReference type="PANTHER" id="PTHR38096">
    <property type="entry name" value="ENTEROBACTIN SYNTHASE COMPONENT D"/>
    <property type="match status" value="1"/>
</dbReference>
<organism evidence="4 5">
    <name type="scientific">Streptomyces camelliae</name>
    <dbReference type="NCBI Taxonomy" id="3004093"/>
    <lineage>
        <taxon>Bacteria</taxon>
        <taxon>Bacillati</taxon>
        <taxon>Actinomycetota</taxon>
        <taxon>Actinomycetes</taxon>
        <taxon>Kitasatosporales</taxon>
        <taxon>Streptomycetaceae</taxon>
        <taxon>Streptomyces</taxon>
    </lineage>
</organism>
<dbReference type="InterPro" id="IPR037143">
    <property type="entry name" value="4-PPantetheinyl_Trfase_dom_sf"/>
</dbReference>
<proteinExistence type="predicted"/>
<reference evidence="4 5" key="1">
    <citation type="submission" date="2022-12" db="EMBL/GenBank/DDBJ databases">
        <authorList>
            <person name="Mo P."/>
        </authorList>
    </citation>
    <scope>NUCLEOTIDE SEQUENCE [LARGE SCALE GENOMIC DNA]</scope>
    <source>
        <strain evidence="4 5">HUAS 2-6</strain>
    </source>
</reference>
<keyword evidence="5" id="KW-1185">Reference proteome</keyword>
<evidence type="ECO:0000313" key="5">
    <source>
        <dbReference type="Proteomes" id="UP001212326"/>
    </source>
</evidence>
<gene>
    <name evidence="4" type="ORF">O1G22_27465</name>
</gene>
<accession>A0ABY7P9D7</accession>
<dbReference type="InterPro" id="IPR003542">
    <property type="entry name" value="Enbac_synth_compD-like"/>
</dbReference>
<dbReference type="InterPro" id="IPR041354">
    <property type="entry name" value="4PPT_N"/>
</dbReference>
<sequence>MASLLPPRVAAAEVFGHGDEEWWGALLPAEARLMAGAGAKRRRDFAGVRVCARRALRVLGFGPVPVLPGPRGEPRWPAGVVGSMTHCAGYRAAVVARPETGLAGLGIDAEPHAPLSPDVLDMVASPAERAHVAMLADGWPRVHWGRVLFCVKEAVFKAWYPLAHTELGFLEAEVAFQVNGDGSSGGVTAEVRRPGPFTVVSGHWRVADGVIATAVVAEAAAAWKSAQPPAA</sequence>
<dbReference type="EMBL" id="CP115300">
    <property type="protein sequence ID" value="WBO66282.1"/>
    <property type="molecule type" value="Genomic_DNA"/>
</dbReference>
<keyword evidence="1 4" id="KW-0808">Transferase</keyword>
<dbReference type="RefSeq" id="WP_270083763.1">
    <property type="nucleotide sequence ID" value="NZ_CP115300.1"/>
</dbReference>
<evidence type="ECO:0000313" key="4">
    <source>
        <dbReference type="EMBL" id="WBO66282.1"/>
    </source>
</evidence>
<dbReference type="SUPFAM" id="SSF56214">
    <property type="entry name" value="4'-phosphopantetheinyl transferase"/>
    <property type="match status" value="1"/>
</dbReference>
<dbReference type="PANTHER" id="PTHR38096:SF1">
    <property type="entry name" value="ENTEROBACTIN SYNTHASE COMPONENT D"/>
    <property type="match status" value="1"/>
</dbReference>
<dbReference type="Pfam" id="PF17837">
    <property type="entry name" value="4PPT_N"/>
    <property type="match status" value="1"/>
</dbReference>
<dbReference type="Pfam" id="PF01648">
    <property type="entry name" value="ACPS"/>
    <property type="match status" value="1"/>
</dbReference>
<dbReference type="InterPro" id="IPR008278">
    <property type="entry name" value="4-PPantetheinyl_Trfase_dom"/>
</dbReference>
<feature type="domain" description="4'-phosphopantetheinyl transferase N-terminal" evidence="3">
    <location>
        <begin position="30"/>
        <end position="96"/>
    </location>
</feature>
<dbReference type="PRINTS" id="PR01399">
    <property type="entry name" value="ENTSNTHTASED"/>
</dbReference>
<evidence type="ECO:0000256" key="1">
    <source>
        <dbReference type="ARBA" id="ARBA00022679"/>
    </source>
</evidence>
<dbReference type="Gene3D" id="3.90.470.20">
    <property type="entry name" value="4'-phosphopantetheinyl transferase domain"/>
    <property type="match status" value="1"/>
</dbReference>
<name>A0ABY7P9D7_9ACTN</name>
<evidence type="ECO:0000259" key="2">
    <source>
        <dbReference type="Pfam" id="PF01648"/>
    </source>
</evidence>
<protein>
    <submittedName>
        <fullName evidence="4">4'-phosphopantetheinyl transferase superfamily protein</fullName>
    </submittedName>
</protein>
<feature type="domain" description="4'-phosphopantetheinyl transferase" evidence="2">
    <location>
        <begin position="104"/>
        <end position="183"/>
    </location>
</feature>
<dbReference type="GO" id="GO:0016740">
    <property type="term" value="F:transferase activity"/>
    <property type="evidence" value="ECO:0007669"/>
    <property type="project" value="UniProtKB-KW"/>
</dbReference>
<evidence type="ECO:0000259" key="3">
    <source>
        <dbReference type="Pfam" id="PF17837"/>
    </source>
</evidence>